<organism evidence="2 3">
    <name type="scientific">Streptomyces sodiiphilus</name>
    <dbReference type="NCBI Taxonomy" id="226217"/>
    <lineage>
        <taxon>Bacteria</taxon>
        <taxon>Bacillati</taxon>
        <taxon>Actinomycetota</taxon>
        <taxon>Actinomycetes</taxon>
        <taxon>Kitasatosporales</taxon>
        <taxon>Streptomycetaceae</taxon>
        <taxon>Streptomyces</taxon>
    </lineage>
</organism>
<proteinExistence type="predicted"/>
<dbReference type="Proteomes" id="UP001501303">
    <property type="component" value="Unassembled WGS sequence"/>
</dbReference>
<evidence type="ECO:0000313" key="2">
    <source>
        <dbReference type="EMBL" id="GAA1900045.1"/>
    </source>
</evidence>
<evidence type="ECO:0008006" key="4">
    <source>
        <dbReference type="Google" id="ProtNLM"/>
    </source>
</evidence>
<feature type="transmembrane region" description="Helical" evidence="1">
    <location>
        <begin position="65"/>
        <end position="83"/>
    </location>
</feature>
<gene>
    <name evidence="2" type="ORF">GCM10009716_07360</name>
</gene>
<dbReference type="EMBL" id="BAAAMJ010000008">
    <property type="protein sequence ID" value="GAA1900045.1"/>
    <property type="molecule type" value="Genomic_DNA"/>
</dbReference>
<keyword evidence="1" id="KW-1133">Transmembrane helix</keyword>
<keyword evidence="3" id="KW-1185">Reference proteome</keyword>
<keyword evidence="1" id="KW-0812">Transmembrane</keyword>
<evidence type="ECO:0000313" key="3">
    <source>
        <dbReference type="Proteomes" id="UP001501303"/>
    </source>
</evidence>
<dbReference type="RefSeq" id="WP_344258800.1">
    <property type="nucleotide sequence ID" value="NZ_BAAAMJ010000008.1"/>
</dbReference>
<sequence length="194" mass="20925">MIVALVVAAEIAFWMVLAAGLAVRYLLRRPGAGAVLLLCVPLVDLFLLAATAIDLRAGAQPSAAHGLAALYLGFSVGYGHYLIRWADGHAAHRLGGGPRPVPPPRYGVARARHETVMWLRTLVAVVLAWAVLEIMIQVIADPVRTEALGEWQGRGWAVAGVHAVIALTYWVWPKRTPREPQRFSPGTQSTSPTS</sequence>
<comment type="caution">
    <text evidence="2">The sequence shown here is derived from an EMBL/GenBank/DDBJ whole genome shotgun (WGS) entry which is preliminary data.</text>
</comment>
<keyword evidence="1" id="KW-0472">Membrane</keyword>
<reference evidence="2 3" key="1">
    <citation type="journal article" date="2019" name="Int. J. Syst. Evol. Microbiol.">
        <title>The Global Catalogue of Microorganisms (GCM) 10K type strain sequencing project: providing services to taxonomists for standard genome sequencing and annotation.</title>
        <authorList>
            <consortium name="The Broad Institute Genomics Platform"/>
            <consortium name="The Broad Institute Genome Sequencing Center for Infectious Disease"/>
            <person name="Wu L."/>
            <person name="Ma J."/>
        </authorList>
    </citation>
    <scope>NUCLEOTIDE SEQUENCE [LARGE SCALE GENOMIC DNA]</scope>
    <source>
        <strain evidence="2 3">JCM 13581</strain>
    </source>
</reference>
<feature type="transmembrane region" description="Helical" evidence="1">
    <location>
        <begin position="6"/>
        <end position="27"/>
    </location>
</feature>
<feature type="transmembrane region" description="Helical" evidence="1">
    <location>
        <begin position="118"/>
        <end position="140"/>
    </location>
</feature>
<feature type="transmembrane region" description="Helical" evidence="1">
    <location>
        <begin position="155"/>
        <end position="172"/>
    </location>
</feature>
<evidence type="ECO:0000256" key="1">
    <source>
        <dbReference type="SAM" id="Phobius"/>
    </source>
</evidence>
<accession>A0ABN2NTX8</accession>
<feature type="transmembrane region" description="Helical" evidence="1">
    <location>
        <begin position="34"/>
        <end position="53"/>
    </location>
</feature>
<protein>
    <recommendedName>
        <fullName evidence="4">Integral membrane protein</fullName>
    </recommendedName>
</protein>
<name>A0ABN2NTX8_9ACTN</name>